<feature type="region of interest" description="Disordered" evidence="2">
    <location>
        <begin position="1"/>
        <end position="21"/>
    </location>
</feature>
<keyword evidence="4" id="KW-1185">Reference proteome</keyword>
<gene>
    <name evidence="3" type="ORF">EPA99_03820</name>
</gene>
<name>A0A4Q1JZB7_9GAMM</name>
<dbReference type="AlphaFoldDB" id="A0A4Q1JZB7"/>
<sequence>MKPPMASTSPPRALPDLSRSASPGMAQALDWVGMRNIRLPLQLDDPLCPSAVPSGVDMLINLPCAGIRGIHMSRLYTLLMRVAKAPQSPAGLIALLQQAIAGHAESRSDAARFVWHGEIVCPTGALVTPDLEGWMSHAVKLEAELSTAGAAIWLTVEATYASTCPCSASLARQLIQEQFEREHAGQGTIDLQRASDWIGRNASFATPHSQRSLAQLRVRVDPSARWDLGGLIGAADDALGTFSQGPVKRADEQAFAQRNGHNLMFVEDAARRLLSALSARYADGVIEVTHLESLHPHDAHAAVRWGAA</sequence>
<protein>
    <submittedName>
        <fullName evidence="3">GTP cyclohydrolase I FolE2</fullName>
    </submittedName>
</protein>
<evidence type="ECO:0000256" key="2">
    <source>
        <dbReference type="SAM" id="MobiDB-lite"/>
    </source>
</evidence>
<dbReference type="PANTHER" id="PTHR36445">
    <property type="entry name" value="GTP CYCLOHYDROLASE MPTA"/>
    <property type="match status" value="1"/>
</dbReference>
<dbReference type="PANTHER" id="PTHR36445:SF1">
    <property type="entry name" value="GTP CYCLOHYDROLASE MPTA"/>
    <property type="match status" value="1"/>
</dbReference>
<dbReference type="OrthoDB" id="239637at2"/>
<dbReference type="InterPro" id="IPR003801">
    <property type="entry name" value="GTP_cyclohydrolase_FolE2/MptA"/>
</dbReference>
<accession>A0A4Q1JZB7</accession>
<proteinExistence type="predicted"/>
<evidence type="ECO:0000313" key="4">
    <source>
        <dbReference type="Proteomes" id="UP000289784"/>
    </source>
</evidence>
<organism evidence="3 4">
    <name type="scientific">Pseudoxanthomonas composti</name>
    <dbReference type="NCBI Taxonomy" id="2137479"/>
    <lineage>
        <taxon>Bacteria</taxon>
        <taxon>Pseudomonadati</taxon>
        <taxon>Pseudomonadota</taxon>
        <taxon>Gammaproteobacteria</taxon>
        <taxon>Lysobacterales</taxon>
        <taxon>Lysobacteraceae</taxon>
        <taxon>Pseudoxanthomonas</taxon>
    </lineage>
</organism>
<comment type="caution">
    <text evidence="3">The sequence shown here is derived from an EMBL/GenBank/DDBJ whole genome shotgun (WGS) entry which is preliminary data.</text>
</comment>
<dbReference type="NCBIfam" id="NF010200">
    <property type="entry name" value="PRK13674.1-1"/>
    <property type="match status" value="1"/>
</dbReference>
<dbReference type="Pfam" id="PF02649">
    <property type="entry name" value="GCHY-1"/>
    <property type="match status" value="1"/>
</dbReference>
<dbReference type="GO" id="GO:0003934">
    <property type="term" value="F:GTP cyclohydrolase I activity"/>
    <property type="evidence" value="ECO:0007669"/>
    <property type="project" value="InterPro"/>
</dbReference>
<keyword evidence="1 3" id="KW-0378">Hydrolase</keyword>
<reference evidence="3 4" key="1">
    <citation type="submission" date="2019-01" db="EMBL/GenBank/DDBJ databases">
        <title>Pseudoxanthomonas composti sp. nov., isolated from compost.</title>
        <authorList>
            <person name="Yang G."/>
        </authorList>
    </citation>
    <scope>NUCLEOTIDE SEQUENCE [LARGE SCALE GENOMIC DNA]</scope>
    <source>
        <strain evidence="3 4">GSS15</strain>
    </source>
</reference>
<evidence type="ECO:0000313" key="3">
    <source>
        <dbReference type="EMBL" id="RXR07067.1"/>
    </source>
</evidence>
<dbReference type="EMBL" id="SAWZ01000002">
    <property type="protein sequence ID" value="RXR07067.1"/>
    <property type="molecule type" value="Genomic_DNA"/>
</dbReference>
<dbReference type="Gene3D" id="3.10.270.10">
    <property type="entry name" value="Urate Oxidase"/>
    <property type="match status" value="1"/>
</dbReference>
<evidence type="ECO:0000256" key="1">
    <source>
        <dbReference type="ARBA" id="ARBA00022801"/>
    </source>
</evidence>
<feature type="compositionally biased region" description="Polar residues" evidence="2">
    <location>
        <begin position="1"/>
        <end position="10"/>
    </location>
</feature>
<dbReference type="Proteomes" id="UP000289784">
    <property type="component" value="Unassembled WGS sequence"/>
</dbReference>